<evidence type="ECO:0000256" key="2">
    <source>
        <dbReference type="SAM" id="SignalP"/>
    </source>
</evidence>
<keyword evidence="4" id="KW-1185">Reference proteome</keyword>
<evidence type="ECO:0000313" key="4">
    <source>
        <dbReference type="Proteomes" id="UP001583280"/>
    </source>
</evidence>
<reference evidence="3 4" key="1">
    <citation type="journal article" date="2024" name="IMA Fungus">
        <title>IMA Genome - F19 : A genome assembly and annotation guide to empower mycologists, including annotated draft genome sequences of Ceratocystis pirilliformis, Diaporthe australafricana, Fusarium ophioides, Paecilomyces lecythidis, and Sporothrix stenoceras.</title>
        <authorList>
            <person name="Aylward J."/>
            <person name="Wilson A.M."/>
            <person name="Visagie C.M."/>
            <person name="Spraker J."/>
            <person name="Barnes I."/>
            <person name="Buitendag C."/>
            <person name="Ceriani C."/>
            <person name="Del Mar Angel L."/>
            <person name="du Plessis D."/>
            <person name="Fuchs T."/>
            <person name="Gasser K."/>
            <person name="Kramer D."/>
            <person name="Li W."/>
            <person name="Munsamy K."/>
            <person name="Piso A."/>
            <person name="Price J.L."/>
            <person name="Sonnekus B."/>
            <person name="Thomas C."/>
            <person name="van der Nest A."/>
            <person name="van Dijk A."/>
            <person name="van Heerden A."/>
            <person name="van Vuuren N."/>
            <person name="Yilmaz N."/>
            <person name="Duong T.A."/>
            <person name="van der Merwe N.A."/>
            <person name="Wingfield M.J."/>
            <person name="Wingfield B.D."/>
        </authorList>
    </citation>
    <scope>NUCLEOTIDE SEQUENCE [LARGE SCALE GENOMIC DNA]</scope>
    <source>
        <strain evidence="3 4">CMW 12675</strain>
    </source>
</reference>
<dbReference type="EMBL" id="JAWDJO010000303">
    <property type="protein sequence ID" value="KAL1887688.1"/>
    <property type="molecule type" value="Genomic_DNA"/>
</dbReference>
<evidence type="ECO:0000256" key="1">
    <source>
        <dbReference type="SAM" id="MobiDB-lite"/>
    </source>
</evidence>
<evidence type="ECO:0000313" key="3">
    <source>
        <dbReference type="EMBL" id="KAL1887688.1"/>
    </source>
</evidence>
<keyword evidence="2" id="KW-0732">Signal</keyword>
<dbReference type="Proteomes" id="UP001583280">
    <property type="component" value="Unassembled WGS sequence"/>
</dbReference>
<protein>
    <submittedName>
        <fullName evidence="3">Uncharacterized protein</fullName>
    </submittedName>
</protein>
<feature type="region of interest" description="Disordered" evidence="1">
    <location>
        <begin position="491"/>
        <end position="521"/>
    </location>
</feature>
<organism evidence="3 4">
    <name type="scientific">Ceratocystis pirilliformis</name>
    <dbReference type="NCBI Taxonomy" id="259994"/>
    <lineage>
        <taxon>Eukaryota</taxon>
        <taxon>Fungi</taxon>
        <taxon>Dikarya</taxon>
        <taxon>Ascomycota</taxon>
        <taxon>Pezizomycotina</taxon>
        <taxon>Sordariomycetes</taxon>
        <taxon>Hypocreomycetidae</taxon>
        <taxon>Microascales</taxon>
        <taxon>Ceratocystidaceae</taxon>
        <taxon>Ceratocystis</taxon>
    </lineage>
</organism>
<accession>A0ABR3YHM4</accession>
<comment type="caution">
    <text evidence="3">The sequence shown here is derived from an EMBL/GenBank/DDBJ whole genome shotgun (WGS) entry which is preliminary data.</text>
</comment>
<feature type="compositionally biased region" description="Polar residues" evidence="1">
    <location>
        <begin position="491"/>
        <end position="502"/>
    </location>
</feature>
<feature type="signal peptide" evidence="2">
    <location>
        <begin position="1"/>
        <end position="16"/>
    </location>
</feature>
<proteinExistence type="predicted"/>
<feature type="region of interest" description="Disordered" evidence="1">
    <location>
        <begin position="192"/>
        <end position="216"/>
    </location>
</feature>
<name>A0ABR3YHM4_9PEZI</name>
<sequence length="521" mass="58037">MRSSWLFVSYFALAIARNIPFVPDASTDTSILTRTDAQEPTLPFNLADIPIYKVPYAEHLLDNVKAPEDFKALPPVVFYLHGSKVSTNPWFYYSSRFKGVFAFSQYAIDETFTTSASTDSLSASIPALLPYIPIYLVPHPEELLKDVKTPKDLEALPRVTLYIYGAKAEADPWIYYSSRFKELPAFTDYHHVEKEDSPSNPVPPAASSGPTFGEDGLPTNLDSIPLYKLDYPENLVDNVKTPQDFGNLPQVVFFSNGSKVVVNPWGLHANQFAGLPEFSRYSPTGSIEDPLPARIGQIPWFNASYPMHLIEQATAKEDISKLPDAVVYRYGVPINIPAWKMFMLGDFDVTATQHQRVPVIGRSAGVATPPQPQALSASQLPEQPGYITAPSSKAITLPDPKVKLPDDLESSNFYQAHYKEELLDNINDPQDFPTLPDVIVYVYGRRSAVPAWICYLNRMLGMEWGVVYDDQEDIDNDHTTKYESGLDISLSVNDDGSPQITDHGSDPAYSSLPPNLDERSL</sequence>
<gene>
    <name evidence="3" type="ORF">Cpir12675_006459</name>
</gene>
<feature type="chain" id="PRO_5045477724" evidence="2">
    <location>
        <begin position="17"/>
        <end position="521"/>
    </location>
</feature>